<keyword evidence="3" id="KW-0413">Isomerase</keyword>
<evidence type="ECO:0000256" key="3">
    <source>
        <dbReference type="PROSITE-ProRule" id="PRU00514"/>
    </source>
</evidence>
<dbReference type="InterPro" id="IPR008243">
    <property type="entry name" value="Chorismate_mutase_AroH"/>
</dbReference>
<dbReference type="STRING" id="573570.F7310_01960"/>
<keyword evidence="5" id="KW-1185">Reference proteome</keyword>
<dbReference type="GO" id="GO:0009073">
    <property type="term" value="P:aromatic amino acid family biosynthetic process"/>
    <property type="evidence" value="ECO:0007669"/>
    <property type="project" value="UniProtKB-UniRule"/>
</dbReference>
<dbReference type="Gene3D" id="3.30.1330.40">
    <property type="entry name" value="RutC-like"/>
    <property type="match status" value="1"/>
</dbReference>
<dbReference type="PANTHER" id="PTHR21164:SF0">
    <property type="entry name" value="CHORISMATE MUTASE AROH"/>
    <property type="match status" value="1"/>
</dbReference>
<dbReference type="OrthoDB" id="9802232at2"/>
<keyword evidence="2 3" id="KW-0057">Aromatic amino acid biosynthesis</keyword>
<sequence>MQRSIRGATTIAKDTKENVIEATKELLYYILTKNSVDSKDIVNIIFTATSDIRSVFPAVAAREIGLVDVPLIDCHQMMCDGALELCIRVMLTYNTEKKQQDIRHVYLHEAKKLRPDLIR</sequence>
<feature type="binding site" evidence="2">
    <location>
        <position position="88"/>
    </location>
    <ligand>
        <name>prephenate</name>
        <dbReference type="ChEBI" id="CHEBI:29934"/>
    </ligand>
</feature>
<organism evidence="4 5">
    <name type="scientific">Francisella uliginis</name>
    <dbReference type="NCBI Taxonomy" id="573570"/>
    <lineage>
        <taxon>Bacteria</taxon>
        <taxon>Pseudomonadati</taxon>
        <taxon>Pseudomonadota</taxon>
        <taxon>Gammaproteobacteria</taxon>
        <taxon>Thiotrichales</taxon>
        <taxon>Francisellaceae</taxon>
        <taxon>Francisella</taxon>
    </lineage>
</organism>
<feature type="binding site" evidence="2">
    <location>
        <position position="106"/>
    </location>
    <ligand>
        <name>prephenate</name>
        <dbReference type="ChEBI" id="CHEBI:29934"/>
    </ligand>
</feature>
<feature type="binding site" evidence="2">
    <location>
        <position position="6"/>
    </location>
    <ligand>
        <name>prephenate</name>
        <dbReference type="ChEBI" id="CHEBI:29934"/>
    </ligand>
</feature>
<dbReference type="PANTHER" id="PTHR21164">
    <property type="entry name" value="CHORISMATE MUTASE"/>
    <property type="match status" value="1"/>
</dbReference>
<dbReference type="PROSITE" id="PS51167">
    <property type="entry name" value="CHORISMATE_MUT_1"/>
    <property type="match status" value="1"/>
</dbReference>
<dbReference type="Proteomes" id="UP000184222">
    <property type="component" value="Chromosome"/>
</dbReference>
<protein>
    <recommendedName>
        <fullName evidence="1 3">chorismate mutase</fullName>
        <ecNumber evidence="1 3">5.4.99.5</ecNumber>
    </recommendedName>
</protein>
<dbReference type="GO" id="GO:0004106">
    <property type="term" value="F:chorismate mutase activity"/>
    <property type="evidence" value="ECO:0007669"/>
    <property type="project" value="UniProtKB-UniRule"/>
</dbReference>
<dbReference type="KEGG" id="frx:F7310_01960"/>
<accession>A0A1L4BQT3</accession>
<name>A0A1L4BQT3_9GAMM</name>
<evidence type="ECO:0000256" key="1">
    <source>
        <dbReference type="NCBIfam" id="TIGR01796"/>
    </source>
</evidence>
<dbReference type="AlphaFoldDB" id="A0A1L4BQT3"/>
<gene>
    <name evidence="4" type="ORF">F7310_01960</name>
</gene>
<dbReference type="SUPFAM" id="SSF55298">
    <property type="entry name" value="YjgF-like"/>
    <property type="match status" value="1"/>
</dbReference>
<dbReference type="PIRSF" id="PIRSF005965">
    <property type="entry name" value="Chor_mut_AroH"/>
    <property type="match status" value="1"/>
</dbReference>
<reference evidence="4 5" key="1">
    <citation type="journal article" date="2016" name="Appl. Environ. Microbiol.">
        <title>Whole genome relationships among Francisella bacteria of diverse origin define new species and provide specific regions for detection.</title>
        <authorList>
            <person name="Challacombe J.F."/>
            <person name="Petersen J.M."/>
            <person name="Gallegos-Graves V."/>
            <person name="Hodge D."/>
            <person name="Pillai S."/>
            <person name="Kuske C.R."/>
        </authorList>
    </citation>
    <scope>NUCLEOTIDE SEQUENCE [LARGE SCALE GENOMIC DNA]</scope>
    <source>
        <strain evidence="5">TX07-7310</strain>
    </source>
</reference>
<dbReference type="EC" id="5.4.99.5" evidence="1 3"/>
<dbReference type="GO" id="GO:0046417">
    <property type="term" value="P:chorismate metabolic process"/>
    <property type="evidence" value="ECO:0007669"/>
    <property type="project" value="TreeGrafter"/>
</dbReference>
<evidence type="ECO:0000313" key="5">
    <source>
        <dbReference type="Proteomes" id="UP000184222"/>
    </source>
</evidence>
<dbReference type="GO" id="GO:0008652">
    <property type="term" value="P:amino acid biosynthetic process"/>
    <property type="evidence" value="ECO:0007669"/>
    <property type="project" value="UniProtKB-UniRule"/>
</dbReference>
<dbReference type="EMBL" id="CP016796">
    <property type="protein sequence ID" value="API86193.1"/>
    <property type="molecule type" value="Genomic_DNA"/>
</dbReference>
<keyword evidence="2 3" id="KW-0028">Amino-acid biosynthesis</keyword>
<proteinExistence type="predicted"/>
<dbReference type="CDD" id="cd02185">
    <property type="entry name" value="AroH"/>
    <property type="match status" value="1"/>
</dbReference>
<evidence type="ECO:0000256" key="2">
    <source>
        <dbReference type="PIRSR" id="PIRSR005965-1"/>
    </source>
</evidence>
<dbReference type="NCBIfam" id="TIGR01796">
    <property type="entry name" value="CM_mono_aroH"/>
    <property type="match status" value="1"/>
</dbReference>
<comment type="catalytic activity">
    <reaction evidence="3">
        <text>chorismate = prephenate</text>
        <dbReference type="Rhea" id="RHEA:13897"/>
        <dbReference type="ChEBI" id="CHEBI:29748"/>
        <dbReference type="ChEBI" id="CHEBI:29934"/>
        <dbReference type="EC" id="5.4.99.5"/>
    </reaction>
</comment>
<dbReference type="Pfam" id="PF07736">
    <property type="entry name" value="CM_1"/>
    <property type="match status" value="1"/>
</dbReference>
<evidence type="ECO:0000313" key="4">
    <source>
        <dbReference type="EMBL" id="API86193.1"/>
    </source>
</evidence>
<dbReference type="RefSeq" id="WP_072711387.1">
    <property type="nucleotide sequence ID" value="NZ_CP016796.1"/>
</dbReference>
<dbReference type="InterPro" id="IPR035959">
    <property type="entry name" value="RutC-like_sf"/>
</dbReference>